<dbReference type="EMBL" id="WIXE01004429">
    <property type="protein sequence ID" value="KAK5983056.1"/>
    <property type="molecule type" value="Genomic_DNA"/>
</dbReference>
<accession>A0AAN8IRA8</accession>
<gene>
    <name evidence="1" type="ORF">GCK32_019647</name>
</gene>
<dbReference type="AlphaFoldDB" id="A0AAN8IRA8"/>
<dbReference type="Proteomes" id="UP001331761">
    <property type="component" value="Unassembled WGS sequence"/>
</dbReference>
<keyword evidence="2" id="KW-1185">Reference proteome</keyword>
<name>A0AAN8IRA8_TRICO</name>
<evidence type="ECO:0000313" key="1">
    <source>
        <dbReference type="EMBL" id="KAK5983056.1"/>
    </source>
</evidence>
<organism evidence="1 2">
    <name type="scientific">Trichostrongylus colubriformis</name>
    <name type="common">Black scour worm</name>
    <dbReference type="NCBI Taxonomy" id="6319"/>
    <lineage>
        <taxon>Eukaryota</taxon>
        <taxon>Metazoa</taxon>
        <taxon>Ecdysozoa</taxon>
        <taxon>Nematoda</taxon>
        <taxon>Chromadorea</taxon>
        <taxon>Rhabditida</taxon>
        <taxon>Rhabditina</taxon>
        <taxon>Rhabditomorpha</taxon>
        <taxon>Strongyloidea</taxon>
        <taxon>Trichostrongylidae</taxon>
        <taxon>Trichostrongylus</taxon>
    </lineage>
</organism>
<reference evidence="1 2" key="1">
    <citation type="submission" date="2019-10" db="EMBL/GenBank/DDBJ databases">
        <title>Assembly and Annotation for the nematode Trichostrongylus colubriformis.</title>
        <authorList>
            <person name="Martin J."/>
        </authorList>
    </citation>
    <scope>NUCLEOTIDE SEQUENCE [LARGE SCALE GENOMIC DNA]</scope>
    <source>
        <strain evidence="1">G859</strain>
        <tissue evidence="1">Whole worm</tissue>
    </source>
</reference>
<evidence type="ECO:0000313" key="2">
    <source>
        <dbReference type="Proteomes" id="UP001331761"/>
    </source>
</evidence>
<protein>
    <submittedName>
        <fullName evidence="1">Uncharacterized protein</fullName>
    </submittedName>
</protein>
<sequence>MIMKPVKLNPLRSLYQFVVAFQQELYDRWQCVAVQLDAMYAHFGSTAHLTADAAKRCVRDIVPHSRIRARKFVRSCSKSATNGKSLFSQVINPFTASNIQKALILKQVSLSSLFSHGYAVFRTV</sequence>
<comment type="caution">
    <text evidence="1">The sequence shown here is derived from an EMBL/GenBank/DDBJ whole genome shotgun (WGS) entry which is preliminary data.</text>
</comment>
<proteinExistence type="predicted"/>